<protein>
    <recommendedName>
        <fullName evidence="8">WRKY domain-containing protein</fullName>
    </recommendedName>
</protein>
<evidence type="ECO:0000256" key="3">
    <source>
        <dbReference type="ARBA" id="ARBA00023125"/>
    </source>
</evidence>
<sequence>MSSESVCMEESWDLQAVVRSGCSTNYQEFSNIMNNPPSLFAPLSFDQHELLNSQETYETPTDFDELNGLYRPFYPVMHQTLNSSQNNNLGTCTNTTSMSVRKEVKERQKVQKKKPLSEPATCPNSSIDASTSATKSKRRENQHKRVVQHVKEDGLSSDMWAWRKYGQKPIKGSPYPRSYYRCSSLKGCLARKQVERSSTDPSIFIITYTAEHSHAHPTRRSSLAGSTRIKRDAIPKGTTPNIEPNMPTIKDQRSPNFDGLISPTTPSMTSTEDEFVQNLSIKNEELLDQGQILEGNESKEISVPDLVFSDDLFPTLEDLEGFLLDQ</sequence>
<dbReference type="PROSITE" id="PS50811">
    <property type="entry name" value="WRKY"/>
    <property type="match status" value="1"/>
</dbReference>
<feature type="region of interest" description="Disordered" evidence="7">
    <location>
        <begin position="106"/>
        <end position="145"/>
    </location>
</feature>
<evidence type="ECO:0000313" key="9">
    <source>
        <dbReference type="EMBL" id="KAH8522035.1"/>
    </source>
</evidence>
<keyword evidence="3" id="KW-0238">DNA-binding</keyword>
<dbReference type="Pfam" id="PF03106">
    <property type="entry name" value="WRKY"/>
    <property type="match status" value="1"/>
</dbReference>
<dbReference type="SMART" id="SM00774">
    <property type="entry name" value="WRKY"/>
    <property type="match status" value="1"/>
</dbReference>
<dbReference type="FunFam" id="2.20.25.80:FF:000007">
    <property type="entry name" value="WRKY transcription factor 22"/>
    <property type="match status" value="1"/>
</dbReference>
<accession>A0A8T2ZX89</accession>
<dbReference type="PANTHER" id="PTHR32096:SF127">
    <property type="entry name" value="WRKY DOMAIN-CONTAINING PROTEIN"/>
    <property type="match status" value="1"/>
</dbReference>
<feature type="domain" description="WRKY" evidence="8">
    <location>
        <begin position="151"/>
        <end position="217"/>
    </location>
</feature>
<dbReference type="GO" id="GO:0005634">
    <property type="term" value="C:nucleus"/>
    <property type="evidence" value="ECO:0007669"/>
    <property type="project" value="UniProtKB-SubCell"/>
</dbReference>
<evidence type="ECO:0000256" key="7">
    <source>
        <dbReference type="SAM" id="MobiDB-lite"/>
    </source>
</evidence>
<evidence type="ECO:0000313" key="10">
    <source>
        <dbReference type="Proteomes" id="UP000807159"/>
    </source>
</evidence>
<reference evidence="9" key="1">
    <citation type="journal article" date="2021" name="J. Hered.">
        <title>Genome Assembly of Salicaceae Populus deltoides (Eastern Cottonwood) I-69 Based on Nanopore Sequencing and Hi-C Technologies.</title>
        <authorList>
            <person name="Bai S."/>
            <person name="Wu H."/>
            <person name="Zhang J."/>
            <person name="Pan Z."/>
            <person name="Zhao W."/>
            <person name="Li Z."/>
            <person name="Tong C."/>
        </authorList>
    </citation>
    <scope>NUCLEOTIDE SEQUENCE</scope>
    <source>
        <tissue evidence="9">Leaf</tissue>
    </source>
</reference>
<comment type="similarity">
    <text evidence="6">Belongs to the WRKY group II-e family.</text>
</comment>
<feature type="compositionally biased region" description="Basic residues" evidence="7">
    <location>
        <begin position="135"/>
        <end position="145"/>
    </location>
</feature>
<keyword evidence="4" id="KW-0804">Transcription</keyword>
<dbReference type="SUPFAM" id="SSF118290">
    <property type="entry name" value="WRKY DNA-binding domain"/>
    <property type="match status" value="1"/>
</dbReference>
<evidence type="ECO:0000256" key="2">
    <source>
        <dbReference type="ARBA" id="ARBA00023015"/>
    </source>
</evidence>
<dbReference type="InterPro" id="IPR044810">
    <property type="entry name" value="WRKY_plant"/>
</dbReference>
<gene>
    <name evidence="9" type="ORF">H0E87_002882</name>
</gene>
<evidence type="ECO:0000259" key="8">
    <source>
        <dbReference type="PROSITE" id="PS50811"/>
    </source>
</evidence>
<feature type="compositionally biased region" description="Polar residues" evidence="7">
    <location>
        <begin position="122"/>
        <end position="134"/>
    </location>
</feature>
<keyword evidence="10" id="KW-1185">Reference proteome</keyword>
<comment type="caution">
    <text evidence="9">The sequence shown here is derived from an EMBL/GenBank/DDBJ whole genome shotgun (WGS) entry which is preliminary data.</text>
</comment>
<dbReference type="InterPro" id="IPR003657">
    <property type="entry name" value="WRKY_dom"/>
</dbReference>
<name>A0A8T2ZX89_POPDE</name>
<keyword evidence="5" id="KW-0539">Nucleus</keyword>
<evidence type="ECO:0000256" key="4">
    <source>
        <dbReference type="ARBA" id="ARBA00023163"/>
    </source>
</evidence>
<evidence type="ECO:0000256" key="5">
    <source>
        <dbReference type="ARBA" id="ARBA00023242"/>
    </source>
</evidence>
<feature type="region of interest" description="Disordered" evidence="7">
    <location>
        <begin position="233"/>
        <end position="256"/>
    </location>
</feature>
<organism evidence="9 10">
    <name type="scientific">Populus deltoides</name>
    <name type="common">Eastern poplar</name>
    <name type="synonym">Eastern cottonwood</name>
    <dbReference type="NCBI Taxonomy" id="3696"/>
    <lineage>
        <taxon>Eukaryota</taxon>
        <taxon>Viridiplantae</taxon>
        <taxon>Streptophyta</taxon>
        <taxon>Embryophyta</taxon>
        <taxon>Tracheophyta</taxon>
        <taxon>Spermatophyta</taxon>
        <taxon>Magnoliopsida</taxon>
        <taxon>eudicotyledons</taxon>
        <taxon>Gunneridae</taxon>
        <taxon>Pentapetalae</taxon>
        <taxon>rosids</taxon>
        <taxon>fabids</taxon>
        <taxon>Malpighiales</taxon>
        <taxon>Salicaceae</taxon>
        <taxon>Saliceae</taxon>
        <taxon>Populus</taxon>
    </lineage>
</organism>
<evidence type="ECO:0000256" key="1">
    <source>
        <dbReference type="ARBA" id="ARBA00004123"/>
    </source>
</evidence>
<dbReference type="GO" id="GO:0000976">
    <property type="term" value="F:transcription cis-regulatory region binding"/>
    <property type="evidence" value="ECO:0007669"/>
    <property type="project" value="TreeGrafter"/>
</dbReference>
<proteinExistence type="inferred from homology"/>
<dbReference type="EMBL" id="JACEGQ020000001">
    <property type="protein sequence ID" value="KAH8522035.1"/>
    <property type="molecule type" value="Genomic_DNA"/>
</dbReference>
<dbReference type="InterPro" id="IPR036576">
    <property type="entry name" value="WRKY_dom_sf"/>
</dbReference>
<evidence type="ECO:0000256" key="6">
    <source>
        <dbReference type="ARBA" id="ARBA00060761"/>
    </source>
</evidence>
<dbReference type="Proteomes" id="UP000807159">
    <property type="component" value="Chromosome 1"/>
</dbReference>
<dbReference type="PANTHER" id="PTHR32096">
    <property type="entry name" value="WRKY TRANSCRIPTION FACTOR 30-RELATED-RELATED"/>
    <property type="match status" value="1"/>
</dbReference>
<keyword evidence="2" id="KW-0805">Transcription regulation</keyword>
<dbReference type="GO" id="GO:0003700">
    <property type="term" value="F:DNA-binding transcription factor activity"/>
    <property type="evidence" value="ECO:0007669"/>
    <property type="project" value="InterPro"/>
</dbReference>
<dbReference type="AlphaFoldDB" id="A0A8T2ZX89"/>
<comment type="subcellular location">
    <subcellularLocation>
        <location evidence="1">Nucleus</location>
    </subcellularLocation>
</comment>
<dbReference type="Gene3D" id="2.20.25.80">
    <property type="entry name" value="WRKY domain"/>
    <property type="match status" value="1"/>
</dbReference>